<dbReference type="PROSITE" id="PS50865">
    <property type="entry name" value="ZF_MYND_2"/>
    <property type="match status" value="1"/>
</dbReference>
<feature type="region of interest" description="Disordered" evidence="5">
    <location>
        <begin position="473"/>
        <end position="492"/>
    </location>
</feature>
<feature type="compositionally biased region" description="Polar residues" evidence="5">
    <location>
        <begin position="258"/>
        <end position="268"/>
    </location>
</feature>
<feature type="region of interest" description="Disordered" evidence="5">
    <location>
        <begin position="1962"/>
        <end position="1994"/>
    </location>
</feature>
<feature type="compositionally biased region" description="Basic and acidic residues" evidence="5">
    <location>
        <begin position="1139"/>
        <end position="1151"/>
    </location>
</feature>
<dbReference type="SUPFAM" id="SSF144232">
    <property type="entry name" value="HIT/MYND zinc finger-like"/>
    <property type="match status" value="1"/>
</dbReference>
<feature type="region of interest" description="Disordered" evidence="5">
    <location>
        <begin position="2281"/>
        <end position="2314"/>
    </location>
</feature>
<organism evidence="8">
    <name type="scientific">Camponotus floridanus</name>
    <name type="common">Florida carpenter ant</name>
    <dbReference type="NCBI Taxonomy" id="104421"/>
    <lineage>
        <taxon>Eukaryota</taxon>
        <taxon>Metazoa</taxon>
        <taxon>Ecdysozoa</taxon>
        <taxon>Arthropoda</taxon>
        <taxon>Hexapoda</taxon>
        <taxon>Insecta</taxon>
        <taxon>Pterygota</taxon>
        <taxon>Neoptera</taxon>
        <taxon>Endopterygota</taxon>
        <taxon>Hymenoptera</taxon>
        <taxon>Apocrita</taxon>
        <taxon>Aculeata</taxon>
        <taxon>Formicoidea</taxon>
        <taxon>Formicidae</taxon>
        <taxon>Formicinae</taxon>
        <taxon>Camponotus</taxon>
    </lineage>
</organism>
<feature type="region of interest" description="Disordered" evidence="5">
    <location>
        <begin position="2364"/>
        <end position="2393"/>
    </location>
</feature>
<feature type="compositionally biased region" description="Polar residues" evidence="5">
    <location>
        <begin position="1891"/>
        <end position="1903"/>
    </location>
</feature>
<evidence type="ECO:0000259" key="6">
    <source>
        <dbReference type="PROSITE" id="PS50865"/>
    </source>
</evidence>
<feature type="region of interest" description="Disordered" evidence="5">
    <location>
        <begin position="629"/>
        <end position="648"/>
    </location>
</feature>
<feature type="compositionally biased region" description="Basic and acidic residues" evidence="5">
    <location>
        <begin position="8"/>
        <end position="21"/>
    </location>
</feature>
<feature type="compositionally biased region" description="Basic residues" evidence="5">
    <location>
        <begin position="473"/>
        <end position="484"/>
    </location>
</feature>
<feature type="compositionally biased region" description="Polar residues" evidence="5">
    <location>
        <begin position="1965"/>
        <end position="1977"/>
    </location>
</feature>
<feature type="region of interest" description="Disordered" evidence="5">
    <location>
        <begin position="324"/>
        <end position="343"/>
    </location>
</feature>
<protein>
    <recommendedName>
        <fullName evidence="6">MYND-type domain-containing protein</fullName>
    </recommendedName>
</protein>
<dbReference type="OMA" id="PIQSTPH"/>
<keyword evidence="1" id="KW-0479">Metal-binding</keyword>
<name>E2A4M8_CAMFO</name>
<feature type="compositionally biased region" description="Basic and acidic residues" evidence="5">
    <location>
        <begin position="324"/>
        <end position="337"/>
    </location>
</feature>
<feature type="compositionally biased region" description="Low complexity" evidence="5">
    <location>
        <begin position="2549"/>
        <end position="2560"/>
    </location>
</feature>
<dbReference type="Proteomes" id="UP000000311">
    <property type="component" value="Unassembled WGS sequence"/>
</dbReference>
<feature type="region of interest" description="Disordered" evidence="5">
    <location>
        <begin position="397"/>
        <end position="423"/>
    </location>
</feature>
<dbReference type="STRING" id="104421.E2A4M8"/>
<evidence type="ECO:0000313" key="7">
    <source>
        <dbReference type="EMBL" id="EFN71630.1"/>
    </source>
</evidence>
<feature type="region of interest" description="Disordered" evidence="5">
    <location>
        <begin position="1394"/>
        <end position="1420"/>
    </location>
</feature>
<evidence type="ECO:0000313" key="8">
    <source>
        <dbReference type="Proteomes" id="UP000000311"/>
    </source>
</evidence>
<feature type="region of interest" description="Disordered" evidence="5">
    <location>
        <begin position="942"/>
        <end position="968"/>
    </location>
</feature>
<keyword evidence="3" id="KW-0862">Zinc</keyword>
<evidence type="ECO:0000256" key="4">
    <source>
        <dbReference type="PROSITE-ProRule" id="PRU00134"/>
    </source>
</evidence>
<feature type="compositionally biased region" description="Basic and acidic residues" evidence="5">
    <location>
        <begin position="944"/>
        <end position="965"/>
    </location>
</feature>
<evidence type="ECO:0000256" key="1">
    <source>
        <dbReference type="ARBA" id="ARBA00022723"/>
    </source>
</evidence>
<evidence type="ECO:0000256" key="5">
    <source>
        <dbReference type="SAM" id="MobiDB-lite"/>
    </source>
</evidence>
<feature type="compositionally biased region" description="Basic and acidic residues" evidence="5">
    <location>
        <begin position="1001"/>
        <end position="1011"/>
    </location>
</feature>
<proteinExistence type="predicted"/>
<dbReference type="PROSITE" id="PS01360">
    <property type="entry name" value="ZF_MYND_1"/>
    <property type="match status" value="1"/>
</dbReference>
<dbReference type="GO" id="GO:0008270">
    <property type="term" value="F:zinc ion binding"/>
    <property type="evidence" value="ECO:0007669"/>
    <property type="project" value="UniProtKB-KW"/>
</dbReference>
<feature type="compositionally biased region" description="Polar residues" evidence="5">
    <location>
        <begin position="228"/>
        <end position="239"/>
    </location>
</feature>
<sequence>MSANVRVVRRDAQRDKNETAASDKPRCLFNLLQREAHKDGKHLKPALSWIVARKLPALPVNGYVCRGCRCELYKLKDDLKKLSLSKRAVHLGLMQLARKPHVILDRRLADCYRRKIELSPQDKIPLQLSQNSPQNFVLVQKERWQNDDEKKSRSEPRSLEYISQKTDEQIADDSVNASSSVTTASSEIRTYANKTYQIKIQERSLPGKKSSDNIVQNPVQEMEEKSSHVNGSTLTNDRNISAKEKLDSPMSKNKSRSKSQICGQKSENKNFYSKNETISAKNRSVNKKHSSENKLFKTNISIRLKKHYSISDIDVSKNDKIFEKKRKQDEKKQKEETEVNQEFSSPKINLLNLGIENRDYESESNDISCERNINVSGDTIISNVRTCLGTETNDITSENQDTSISNTQTSRVDSELLSEQTHTPSSKMFVKTDIDRDENIRTKQMDSPRIEIDSKIAVKRKIYSKSSNKSVLMKKVKKVKRQKKKETSSDSSLDENLSNLEVFDDKDFSEDKLIHNNESEEQMYRKITKYTKRKSKYSRKKTKLKRKRQNKIKRIRRKFRDWFGNCFSQSESSEELNIILECLERKKLQFFSDDSEMDNTFNDITTEEDTYERDKISIHSCDTSITNSQKDTESVISKSESINSSDSTVSIENDTLHDFTMDEEINETTDFNSDKISIRKRDISVDISQKNIENTIPAKIQRLEHSVSIADAEIISKNDTKCSEDTVHMETEEINMQDVRQNQENIENIIFEDVEMKEVNMQDAQEIKNVDLAKEDMKISKDIESNLELSSISTQKLTSNIEDKNDYDVSQNIEDVLLKNNEDISENTTTVITDHVSIVSTKSEEDSSDKKDVVNETFFAPIANVSVKKSENTSDHSSTDDDISDIEVEIKIKPKSKSRVSQKFSLKAPLSAVNTYIKNLNTFKNNPDFLDDLFQMNFNTSSENSRHENTISEENEAKNTSKKSQDVNQNVTTQIASNTREIIFNSSHTTKDNANHCSKQQQERSSQDDTIFDRNKNVTQHNQEETNKQIQSEQEKTRVIGENGSELIKSACDASDLEKQLSKTFSSDKGKTIDEQQQNFQDDITLKDKDATNQAEKNECVQSVARKETRVAAENSVESAKPTRDETRVAAENSVESAKPVRDMPEMKEQLPKTSSDTSDVRRISGVRVRTNMELGSSWVTPMNLSMNSNISIAPNSTHSVFPVSSASGPPPSYNSSIKSMYHSPVANFSSVPTENVPPSFNNNMKLIQTAVRSICLSFISCRNIIREQIFNEKKVCEMKINITRICQDIKTLKMLLRVTNEDYIINYINRQNLIIPLISAAEFQQYTKLFEPVSKCNVPFCDKCFNRIPQPSNISNSSVPNASMTNVHAQTPFLGNVPNVPLPGSIPRMPHVRAQSSTIPRPRSNINRSQSWRSTSNPLYSRQSMPNIRPQSSHVGVPLSNPVPNSIPNPAIKSQQPTGNASYVQSQYVPTNMVNINNQQFVVNLNSSPYTVPSLVSTSNINVRVYPSVNQGNTDISSTTGIMHSHIGTRTTTTATINSMPTINTQQQNQIIYSQMPSYVRPQLPLPIMNQNTNKTYQIIYNAQPQTYTNINVPSNTANITENITTVGFGDRFVNPQTTTSVSYEKSIPSSNNVSNSFTSQPVHVQNISLNPNQQQQNVLHQEQSKNTSIILNLINMLDNNVPQNVQPSVQNNRTKIPETQTIDPVPNKTSFTKPQQDVYQRIPSQESRTSSKIPMSQEPSILQNTMFNTASQKSQTILMSPKTTSVPSSSNEIERYCFDLSFLTELDKYRLLLYLQFYFKRCSFPEQNSEKFQRDRKMLISLYKYLSRIMSYITKLEDKKSPMDIAQKVAVLRNFPLEIKLLHNETQCNKNNPICDKVQEKQSSEKTTDSNAPINSKSTAAKNDLSMEVQNRELDPKSIPKFPINKELLGKSPEIDLQKQNIDTPKMRFKRILSSAMRKESENVTSLTRQHSNIPRENPIPETSRRISETEAQNDAKINTIIKSLTENSHDKQLSESCFSLAQDTPSPLRIALNDEIKGCEKITKDDAKKIDNTEVERISKISNVTLNNRGNDVILQSSFNSETHNNITDKEAVKSPAEHLHDKRSCSSFAQSTLNLQYDKTKNDNINVKRSENAEMANICKISKVAVLNNSEGNEKAASQIPCNIEARDKELYHNEACNPSNKICGQNSQDKLRDNVKENIEKSKSDFTEAQFNTSRISRTSTPLAPNNTSELLLPTNKNESAQKLQAHTACKKFTFETFSEFFLNAQEDPTNELINDSEKTCDESSESSGNLQIDENAEKSNSDSQEEQCDAILSSEKNKLNTSQDLCLNKTKGEPIETSLSSFAKGFELKSLEKKETNVQELNEKSKQKELQTEGTSSKVLEDTSRASSTAQSIDIVKQFEDIRENQVQIDTHSGVKAINELLKHVSDKYYGKPRTSSCNPKSNAINININETPKSVISNVIANVASPAKSENDDENSDIGLNILNITSISSSLFEEMENSDLFQNSFALLNEMEDKELSYVNMRNHSEVANSVSSNEMKQEESSNVNENPEVPNSVSLNETKKEMSDVNDNPKVFDSTLLNKIKMKELDMNNTKVPNSAISEMEEEMLLDENLEALCSASLNEIKIEELDIIDNPELPDSASLTEMKEEKSSVVNDNPEVSDSTLLNKIKIEESLDMNNPKVPNSAMSEMEEEMSLVVDENLEALCSASLNEIKIEELDIIDNPELPDSASLTEMKEEKSSVVNDNPEVSDSTLLNKIKIEESLDMNNPNVPNNAISAMNETKEEMPLVVDENLEEILCCALNALNEIKIEELDIIDDNPELPDSTSLNEIKEEKSSVVNDNLGVNNFVWLPEMIEEKSLNVNDNPEIFNSTSLNEIEEKKSLDVNNIPEVSNFASLNEVEQRKSLDVDNIPEVSNCTSLNEVKEKKSSDNIPEDGLDEMENRPCLRCKRKSTVCCQACLEAHYCSKRCSDLHWRAIHYKQCKNLYKSIICIDL</sequence>
<feature type="region of interest" description="Disordered" evidence="5">
    <location>
        <begin position="1882"/>
        <end position="1904"/>
    </location>
</feature>
<evidence type="ECO:0000256" key="2">
    <source>
        <dbReference type="ARBA" id="ARBA00022771"/>
    </source>
</evidence>
<dbReference type="OrthoDB" id="7701830at2759"/>
<feature type="region of interest" description="Disordered" evidence="5">
    <location>
        <begin position="142"/>
        <end position="165"/>
    </location>
</feature>
<dbReference type="InterPro" id="IPR002893">
    <property type="entry name" value="Znf_MYND"/>
</dbReference>
<feature type="region of interest" description="Disordered" evidence="5">
    <location>
        <begin position="1"/>
        <end position="21"/>
    </location>
</feature>
<keyword evidence="2 4" id="KW-0863">Zinc-finger</keyword>
<feature type="region of interest" description="Disordered" evidence="5">
    <location>
        <begin position="1112"/>
        <end position="1161"/>
    </location>
</feature>
<feature type="domain" description="MYND-type" evidence="6">
    <location>
        <begin position="2951"/>
        <end position="2988"/>
    </location>
</feature>
<gene>
    <name evidence="7" type="ORF">EAG_11620</name>
</gene>
<feature type="compositionally biased region" description="Low complexity" evidence="5">
    <location>
        <begin position="634"/>
        <end position="647"/>
    </location>
</feature>
<dbReference type="Gene3D" id="6.10.140.2220">
    <property type="match status" value="1"/>
</dbReference>
<feature type="region of interest" description="Disordered" evidence="5">
    <location>
        <begin position="2536"/>
        <end position="2560"/>
    </location>
</feature>
<accession>E2A4M8</accession>
<dbReference type="InParanoid" id="E2A4M8"/>
<feature type="region of interest" description="Disordered" evidence="5">
    <location>
        <begin position="1684"/>
        <end position="1737"/>
    </location>
</feature>
<reference evidence="7 8" key="1">
    <citation type="journal article" date="2010" name="Science">
        <title>Genomic comparison of the ants Camponotus floridanus and Harpegnathos saltator.</title>
        <authorList>
            <person name="Bonasio R."/>
            <person name="Zhang G."/>
            <person name="Ye C."/>
            <person name="Mutti N.S."/>
            <person name="Fang X."/>
            <person name="Qin N."/>
            <person name="Donahue G."/>
            <person name="Yang P."/>
            <person name="Li Q."/>
            <person name="Li C."/>
            <person name="Zhang P."/>
            <person name="Huang Z."/>
            <person name="Berger S.L."/>
            <person name="Reinberg D."/>
            <person name="Wang J."/>
            <person name="Liebig J."/>
        </authorList>
    </citation>
    <scope>NUCLEOTIDE SEQUENCE [LARGE SCALE GENOMIC DNA]</scope>
    <source>
        <strain evidence="8">C129</strain>
    </source>
</reference>
<evidence type="ECO:0000256" key="3">
    <source>
        <dbReference type="ARBA" id="ARBA00022833"/>
    </source>
</evidence>
<feature type="compositionally biased region" description="Basic and acidic residues" evidence="5">
    <location>
        <begin position="2364"/>
        <end position="2377"/>
    </location>
</feature>
<feature type="region of interest" description="Disordered" evidence="5">
    <location>
        <begin position="221"/>
        <end position="268"/>
    </location>
</feature>
<feature type="compositionally biased region" description="Basic and acidic residues" evidence="5">
    <location>
        <begin position="142"/>
        <end position="158"/>
    </location>
</feature>
<feature type="region of interest" description="Disordered" evidence="5">
    <location>
        <begin position="988"/>
        <end position="1011"/>
    </location>
</feature>
<keyword evidence="8" id="KW-1185">Reference proteome</keyword>
<feature type="compositionally biased region" description="Polar residues" evidence="5">
    <location>
        <begin position="1395"/>
        <end position="1420"/>
    </location>
</feature>
<dbReference type="EMBL" id="GL436710">
    <property type="protein sequence ID" value="EFN71630.1"/>
    <property type="molecule type" value="Genomic_DNA"/>
</dbReference>